<dbReference type="PANTHER" id="PTHR11538">
    <property type="entry name" value="PHENYLALANYL-TRNA SYNTHETASE"/>
    <property type="match status" value="1"/>
</dbReference>
<keyword evidence="3" id="KW-1185">Reference proteome</keyword>
<dbReference type="Gene3D" id="3.40.50.150">
    <property type="entry name" value="Vaccinia Virus protein VP39"/>
    <property type="match status" value="1"/>
</dbReference>
<organism evidence="2 3">
    <name type="scientific">Coptis chinensis</name>
    <dbReference type="NCBI Taxonomy" id="261450"/>
    <lineage>
        <taxon>Eukaryota</taxon>
        <taxon>Viridiplantae</taxon>
        <taxon>Streptophyta</taxon>
        <taxon>Embryophyta</taxon>
        <taxon>Tracheophyta</taxon>
        <taxon>Spermatophyta</taxon>
        <taxon>Magnoliopsida</taxon>
        <taxon>Ranunculales</taxon>
        <taxon>Ranunculaceae</taxon>
        <taxon>Coptidoideae</taxon>
        <taxon>Coptis</taxon>
    </lineage>
</organism>
<name>A0A835IAJ6_9MAGN</name>
<dbReference type="AlphaFoldDB" id="A0A835IAJ6"/>
<dbReference type="Pfam" id="PF10354">
    <property type="entry name" value="BMT5-like"/>
    <property type="match status" value="1"/>
</dbReference>
<feature type="domain" description="25S rRNA (uridine-N(3))-methyltransferase BMT5-like" evidence="1">
    <location>
        <begin position="17"/>
        <end position="200"/>
    </location>
</feature>
<dbReference type="OrthoDB" id="273345at2759"/>
<dbReference type="GO" id="GO:0070475">
    <property type="term" value="P:rRNA base methylation"/>
    <property type="evidence" value="ECO:0007669"/>
    <property type="project" value="InterPro"/>
</dbReference>
<sequence length="226" mass="25893">MQEERWIKHYSNFQKILLIGEGDFSFSACLANAFGSAANMVATSLDNKDDHFRPPVAVHLCFISMVLDKHSTAKANLETLHMLDCTIGHKVDAHSMRKHPLLKTRRFDRIVFNFPHAGFLYRVRGEHDEYQIQLHQEVVRGFLQSARHMLTKNGEIHVTHKTSNPFSKWEVQKLAQEAGLCLVEEVLFSKADYPGYHNKKGYGRKTNKTFHVGECSTFKFTALTSV</sequence>
<dbReference type="GO" id="GO:0005737">
    <property type="term" value="C:cytoplasm"/>
    <property type="evidence" value="ECO:0007669"/>
    <property type="project" value="TreeGrafter"/>
</dbReference>
<comment type="caution">
    <text evidence="2">The sequence shown here is derived from an EMBL/GenBank/DDBJ whole genome shotgun (WGS) entry which is preliminary data.</text>
</comment>
<evidence type="ECO:0000313" key="2">
    <source>
        <dbReference type="EMBL" id="KAF9615335.1"/>
    </source>
</evidence>
<dbReference type="InterPro" id="IPR019446">
    <property type="entry name" value="BMT5-like"/>
</dbReference>
<gene>
    <name evidence="2" type="ORF">IFM89_022986</name>
</gene>
<accession>A0A835IAJ6</accession>
<dbReference type="InterPro" id="IPR029063">
    <property type="entry name" value="SAM-dependent_MTases_sf"/>
</dbReference>
<dbReference type="SUPFAM" id="SSF53335">
    <property type="entry name" value="S-adenosyl-L-methionine-dependent methyltransferases"/>
    <property type="match status" value="1"/>
</dbReference>
<proteinExistence type="predicted"/>
<dbReference type="GO" id="GO:0070042">
    <property type="term" value="F:rRNA (uridine-N3-)-methyltransferase activity"/>
    <property type="evidence" value="ECO:0007669"/>
    <property type="project" value="InterPro"/>
</dbReference>
<evidence type="ECO:0000313" key="3">
    <source>
        <dbReference type="Proteomes" id="UP000631114"/>
    </source>
</evidence>
<dbReference type="PANTHER" id="PTHR11538:SF89">
    <property type="entry name" value="PROTEIN, PUTATIVE (DUF2431)-RELATED"/>
    <property type="match status" value="1"/>
</dbReference>
<protein>
    <recommendedName>
        <fullName evidence="1">25S rRNA (uridine-N(3))-methyltransferase BMT5-like domain-containing protein</fullName>
    </recommendedName>
</protein>
<dbReference type="EMBL" id="JADFTS010000003">
    <property type="protein sequence ID" value="KAF9615335.1"/>
    <property type="molecule type" value="Genomic_DNA"/>
</dbReference>
<evidence type="ECO:0000259" key="1">
    <source>
        <dbReference type="Pfam" id="PF10354"/>
    </source>
</evidence>
<dbReference type="Proteomes" id="UP000631114">
    <property type="component" value="Unassembled WGS sequence"/>
</dbReference>
<reference evidence="2 3" key="1">
    <citation type="submission" date="2020-10" db="EMBL/GenBank/DDBJ databases">
        <title>The Coptis chinensis genome and diversification of protoberbering-type alkaloids.</title>
        <authorList>
            <person name="Wang B."/>
            <person name="Shu S."/>
            <person name="Song C."/>
            <person name="Liu Y."/>
        </authorList>
    </citation>
    <scope>NUCLEOTIDE SEQUENCE [LARGE SCALE GENOMIC DNA]</scope>
    <source>
        <strain evidence="2">HL-2020</strain>
        <tissue evidence="2">Leaf</tissue>
    </source>
</reference>